<comment type="function">
    <text evidence="8">Component of the signal peptidase complex (SPC) which catalyzes the cleavage of N-terminal signal sequences from nascent proteins as they are translocated into the lumen of the endoplasmic reticulum. Dispensable for SPC enzymatic activity.</text>
</comment>
<dbReference type="Proteomes" id="UP000292447">
    <property type="component" value="Chromosome III"/>
</dbReference>
<evidence type="ECO:0000256" key="9">
    <source>
        <dbReference type="SAM" id="Phobius"/>
    </source>
</evidence>
<protein>
    <recommendedName>
        <fullName evidence="3">Signal peptidase complex subunit 1</fullName>
    </recommendedName>
</protein>
<evidence type="ECO:0000256" key="4">
    <source>
        <dbReference type="ARBA" id="ARBA00022692"/>
    </source>
</evidence>
<dbReference type="GO" id="GO:0006465">
    <property type="term" value="P:signal peptide processing"/>
    <property type="evidence" value="ECO:0007669"/>
    <property type="project" value="InterPro"/>
</dbReference>
<evidence type="ECO:0000256" key="3">
    <source>
        <dbReference type="ARBA" id="ARBA00017059"/>
    </source>
</evidence>
<sequence>MESIGQTINAAIEFPIDFEGQKKADKYVSVYLYVSCLVSVLAGFLTQDIVNLLYAFAACTLVTAITVLPAWPCYKKNPTQWLQVKYDL</sequence>
<reference evidence="11" key="1">
    <citation type="submission" date="2019-03" db="EMBL/GenBank/DDBJ databases">
        <title>Snf2 controls pulcherriminic acid biosynthesis and connects pigmentation and antifungal activity of the yeast Metschnikowia pulcherrima.</title>
        <authorList>
            <person name="Gore-Lloyd D."/>
            <person name="Sumann I."/>
            <person name="Brachmann A.O."/>
            <person name="Schneeberger K."/>
            <person name="Ortiz-Merino R.A."/>
            <person name="Moreno-Beltran M."/>
            <person name="Schlaefli M."/>
            <person name="Kirner P."/>
            <person name="Santos Kron A."/>
            <person name="Wolfe K.H."/>
            <person name="Piel J."/>
            <person name="Ahrens C.H."/>
            <person name="Henk D."/>
            <person name="Freimoser F.M."/>
        </authorList>
    </citation>
    <scope>NUCLEOTIDE SEQUENCE [LARGE SCALE GENOMIC DNA]</scope>
    <source>
        <strain evidence="11">APC 1.2</strain>
    </source>
</reference>
<dbReference type="AlphaFoldDB" id="A0A4P6XRW9"/>
<gene>
    <name evidence="10" type="primary">MPUL0C08390</name>
    <name evidence="10" type="ORF">METSCH_C08390</name>
</gene>
<dbReference type="GO" id="GO:0005787">
    <property type="term" value="C:signal peptidase complex"/>
    <property type="evidence" value="ECO:0007669"/>
    <property type="project" value="InterPro"/>
</dbReference>
<feature type="transmembrane region" description="Helical" evidence="9">
    <location>
        <begin position="28"/>
        <end position="46"/>
    </location>
</feature>
<keyword evidence="11" id="KW-1185">Reference proteome</keyword>
<keyword evidence="7 9" id="KW-0472">Membrane</keyword>
<dbReference type="Pfam" id="PF06645">
    <property type="entry name" value="SPC12"/>
    <property type="match status" value="1"/>
</dbReference>
<dbReference type="GO" id="GO:0045047">
    <property type="term" value="P:protein targeting to ER"/>
    <property type="evidence" value="ECO:0007669"/>
    <property type="project" value="TreeGrafter"/>
</dbReference>
<accession>A0A4P6XRW9</accession>
<dbReference type="PANTHER" id="PTHR13202:SF0">
    <property type="entry name" value="SIGNAL PEPTIDASE COMPLEX SUBUNIT 1"/>
    <property type="match status" value="1"/>
</dbReference>
<evidence type="ECO:0000256" key="5">
    <source>
        <dbReference type="ARBA" id="ARBA00022824"/>
    </source>
</evidence>
<dbReference type="STRING" id="2163413.A0A4P6XRW9"/>
<feature type="transmembrane region" description="Helical" evidence="9">
    <location>
        <begin position="52"/>
        <end position="71"/>
    </location>
</feature>
<dbReference type="PANTHER" id="PTHR13202">
    <property type="entry name" value="MICROSOMAL SIGNAL PEPTIDASE 12 KDA SUBUNIT"/>
    <property type="match status" value="1"/>
</dbReference>
<evidence type="ECO:0000256" key="1">
    <source>
        <dbReference type="ARBA" id="ARBA00004477"/>
    </source>
</evidence>
<evidence type="ECO:0000256" key="7">
    <source>
        <dbReference type="ARBA" id="ARBA00023136"/>
    </source>
</evidence>
<keyword evidence="6 9" id="KW-1133">Transmembrane helix</keyword>
<comment type="subcellular location">
    <subcellularLocation>
        <location evidence="1">Endoplasmic reticulum membrane</location>
        <topology evidence="1">Multi-pass membrane protein</topology>
    </subcellularLocation>
</comment>
<evidence type="ECO:0000313" key="10">
    <source>
        <dbReference type="EMBL" id="QBM88858.1"/>
    </source>
</evidence>
<keyword evidence="5" id="KW-0256">Endoplasmic reticulum</keyword>
<organism evidence="10 11">
    <name type="scientific">Metschnikowia aff. pulcherrima</name>
    <dbReference type="NCBI Taxonomy" id="2163413"/>
    <lineage>
        <taxon>Eukaryota</taxon>
        <taxon>Fungi</taxon>
        <taxon>Dikarya</taxon>
        <taxon>Ascomycota</taxon>
        <taxon>Saccharomycotina</taxon>
        <taxon>Pichiomycetes</taxon>
        <taxon>Metschnikowiaceae</taxon>
        <taxon>Metschnikowia</taxon>
    </lineage>
</organism>
<proteinExistence type="inferred from homology"/>
<dbReference type="InterPro" id="IPR009542">
    <property type="entry name" value="Spc1/SPCS1"/>
</dbReference>
<comment type="similarity">
    <text evidence="2">Belongs to the SPCS1 family.</text>
</comment>
<keyword evidence="4 9" id="KW-0812">Transmembrane</keyword>
<evidence type="ECO:0000256" key="8">
    <source>
        <dbReference type="ARBA" id="ARBA00045204"/>
    </source>
</evidence>
<evidence type="ECO:0000256" key="2">
    <source>
        <dbReference type="ARBA" id="ARBA00005245"/>
    </source>
</evidence>
<name>A0A4P6XRW9_9ASCO</name>
<dbReference type="EMBL" id="CP034458">
    <property type="protein sequence ID" value="QBM88858.1"/>
    <property type="molecule type" value="Genomic_DNA"/>
</dbReference>
<evidence type="ECO:0000313" key="11">
    <source>
        <dbReference type="Proteomes" id="UP000292447"/>
    </source>
</evidence>
<evidence type="ECO:0000256" key="6">
    <source>
        <dbReference type="ARBA" id="ARBA00022989"/>
    </source>
</evidence>